<proteinExistence type="inferred from homology"/>
<comment type="function">
    <text evidence="6">Catalyzes the 2'-O-methylation of the ribose of cytidine 1402 (C1402) in 16S rRNA.</text>
</comment>
<comment type="catalytic activity">
    <reaction evidence="6">
        <text>cytidine(1402) in 16S rRNA + S-adenosyl-L-methionine = 2'-O-methylcytidine(1402) in 16S rRNA + S-adenosyl-L-homocysteine + H(+)</text>
        <dbReference type="Rhea" id="RHEA:42924"/>
        <dbReference type="Rhea" id="RHEA-COMP:10285"/>
        <dbReference type="Rhea" id="RHEA-COMP:10286"/>
        <dbReference type="ChEBI" id="CHEBI:15378"/>
        <dbReference type="ChEBI" id="CHEBI:57856"/>
        <dbReference type="ChEBI" id="CHEBI:59789"/>
        <dbReference type="ChEBI" id="CHEBI:74495"/>
        <dbReference type="ChEBI" id="CHEBI:82748"/>
        <dbReference type="EC" id="2.1.1.198"/>
    </reaction>
</comment>
<evidence type="ECO:0000259" key="8">
    <source>
        <dbReference type="Pfam" id="PF23016"/>
    </source>
</evidence>
<evidence type="ECO:0000256" key="6">
    <source>
        <dbReference type="HAMAP-Rule" id="MF_01877"/>
    </source>
</evidence>
<keyword evidence="4 6" id="KW-0808">Transferase</keyword>
<evidence type="ECO:0000313" key="10">
    <source>
        <dbReference type="Proteomes" id="UP000198976"/>
    </source>
</evidence>
<dbReference type="PROSITE" id="PS01296">
    <property type="entry name" value="RSMI"/>
    <property type="match status" value="1"/>
</dbReference>
<dbReference type="HAMAP" id="MF_01877">
    <property type="entry name" value="16SrRNA_methyltr_I"/>
    <property type="match status" value="1"/>
</dbReference>
<dbReference type="EMBL" id="LT629792">
    <property type="protein sequence ID" value="SDT86728.1"/>
    <property type="molecule type" value="Genomic_DNA"/>
</dbReference>
<keyword evidence="10" id="KW-1185">Reference proteome</keyword>
<evidence type="ECO:0000256" key="5">
    <source>
        <dbReference type="ARBA" id="ARBA00022691"/>
    </source>
</evidence>
<dbReference type="PANTHER" id="PTHR46111:SF1">
    <property type="entry name" value="RIBOSOMAL RNA SMALL SUBUNIT METHYLTRANSFERASE I"/>
    <property type="match status" value="1"/>
</dbReference>
<keyword evidence="5 6" id="KW-0949">S-adenosyl-L-methionine</keyword>
<dbReference type="InterPro" id="IPR018063">
    <property type="entry name" value="SAM_MeTrfase_RsmI_CS"/>
</dbReference>
<evidence type="ECO:0000256" key="1">
    <source>
        <dbReference type="ARBA" id="ARBA00022490"/>
    </source>
</evidence>
<dbReference type="InterPro" id="IPR000878">
    <property type="entry name" value="4pyrrol_Mease"/>
</dbReference>
<evidence type="ECO:0000256" key="4">
    <source>
        <dbReference type="ARBA" id="ARBA00022679"/>
    </source>
</evidence>
<dbReference type="SUPFAM" id="SSF53790">
    <property type="entry name" value="Tetrapyrrole methylase"/>
    <property type="match status" value="1"/>
</dbReference>
<evidence type="ECO:0000259" key="7">
    <source>
        <dbReference type="Pfam" id="PF00590"/>
    </source>
</evidence>
<dbReference type="Gene3D" id="3.30.950.10">
    <property type="entry name" value="Methyltransferase, Cobalt-precorrin-4 Transmethylase, Domain 2"/>
    <property type="match status" value="1"/>
</dbReference>
<evidence type="ECO:0000313" key="9">
    <source>
        <dbReference type="EMBL" id="SDT86728.1"/>
    </source>
</evidence>
<dbReference type="InterPro" id="IPR008189">
    <property type="entry name" value="rRNA_ssu_MeTfrase_I"/>
</dbReference>
<dbReference type="Proteomes" id="UP000198976">
    <property type="component" value="Chromosome I"/>
</dbReference>
<dbReference type="InterPro" id="IPR014777">
    <property type="entry name" value="4pyrrole_Mease_sub1"/>
</dbReference>
<keyword evidence="2 6" id="KW-0698">rRNA processing</keyword>
<name>A0ABY0V5E7_9ACTO</name>
<keyword evidence="1 6" id="KW-0963">Cytoplasm</keyword>
<dbReference type="InterPro" id="IPR035996">
    <property type="entry name" value="4pyrrol_Methylase_sf"/>
</dbReference>
<dbReference type="CDD" id="cd11648">
    <property type="entry name" value="RsmI"/>
    <property type="match status" value="1"/>
</dbReference>
<dbReference type="InterPro" id="IPR053910">
    <property type="entry name" value="RsmI_HTH"/>
</dbReference>
<accession>A0ABY0V5E7</accession>
<dbReference type="RefSeq" id="WP_092648230.1">
    <property type="nucleotide sequence ID" value="NZ_LT629792.1"/>
</dbReference>
<reference evidence="9 10" key="1">
    <citation type="submission" date="2016-10" db="EMBL/GenBank/DDBJ databases">
        <authorList>
            <person name="Varghese N."/>
            <person name="Submissions S."/>
        </authorList>
    </citation>
    <scope>NUCLEOTIDE SEQUENCE [LARGE SCALE GENOMIC DNA]</scope>
    <source>
        <strain evidence="9 10">DSM 9169</strain>
    </source>
</reference>
<feature type="domain" description="RsmI HTH" evidence="8">
    <location>
        <begin position="240"/>
        <end position="279"/>
    </location>
</feature>
<dbReference type="InterPro" id="IPR014776">
    <property type="entry name" value="4pyrrole_Mease_sub2"/>
</dbReference>
<dbReference type="PIRSF" id="PIRSF005917">
    <property type="entry name" value="MTase_YraL"/>
    <property type="match status" value="1"/>
</dbReference>
<sequence length="281" mass="29965">MNENQSLPASSIIVAATPIGDVNDASPRLCAALQQADVVAAEDTRRVRALASRLGVHIAGSILALHDHNEGERAGALISQAKSGARILVVSDAGMPTVSDPGYRIVHGAIDEGVRVTALPGPSAPVTALAVSGLPSDRFAFEGFLPRKQGEAERTLKELARDPHTLIFFESPRRVHVTLSLMSEHFGDDRRAVVCRELTKVHEEIMRGTLAELVDATQGDVLGEITIVVEGATQSVNARDHVQAVLALVDEGMRLKDAAAQVAEATGARRNDLYREALKAR</sequence>
<dbReference type="NCBIfam" id="TIGR00096">
    <property type="entry name" value="16S rRNA (cytidine(1402)-2'-O)-methyltransferase"/>
    <property type="match status" value="1"/>
</dbReference>
<comment type="similarity">
    <text evidence="6">Belongs to the methyltransferase superfamily. RsmI family.</text>
</comment>
<keyword evidence="3 6" id="KW-0489">Methyltransferase</keyword>
<dbReference type="Gene3D" id="3.40.1010.10">
    <property type="entry name" value="Cobalt-precorrin-4 Transmethylase, Domain 1"/>
    <property type="match status" value="1"/>
</dbReference>
<evidence type="ECO:0000256" key="3">
    <source>
        <dbReference type="ARBA" id="ARBA00022603"/>
    </source>
</evidence>
<feature type="domain" description="Tetrapyrrole methylase" evidence="7">
    <location>
        <begin position="12"/>
        <end position="213"/>
    </location>
</feature>
<organism evidence="9 10">
    <name type="scientific">Schaalia radingae</name>
    <dbReference type="NCBI Taxonomy" id="131110"/>
    <lineage>
        <taxon>Bacteria</taxon>
        <taxon>Bacillati</taxon>
        <taxon>Actinomycetota</taxon>
        <taxon>Actinomycetes</taxon>
        <taxon>Actinomycetales</taxon>
        <taxon>Actinomycetaceae</taxon>
        <taxon>Schaalia</taxon>
    </lineage>
</organism>
<dbReference type="Pfam" id="PF23016">
    <property type="entry name" value="RsmI_C"/>
    <property type="match status" value="1"/>
</dbReference>
<dbReference type="PANTHER" id="PTHR46111">
    <property type="entry name" value="RIBOSOMAL RNA SMALL SUBUNIT METHYLTRANSFERASE I"/>
    <property type="match status" value="1"/>
</dbReference>
<gene>
    <name evidence="6" type="primary">rsmI</name>
    <name evidence="9" type="ORF">SAMN04489714_0343</name>
</gene>
<protein>
    <recommendedName>
        <fullName evidence="6">Ribosomal RNA small subunit methyltransferase I</fullName>
        <ecNumber evidence="6">2.1.1.198</ecNumber>
    </recommendedName>
    <alternativeName>
        <fullName evidence="6">16S rRNA 2'-O-ribose C1402 methyltransferase</fullName>
    </alternativeName>
    <alternativeName>
        <fullName evidence="6">rRNA (cytidine-2'-O-)-methyltransferase RsmI</fullName>
    </alternativeName>
</protein>
<comment type="subcellular location">
    <subcellularLocation>
        <location evidence="6">Cytoplasm</location>
    </subcellularLocation>
</comment>
<dbReference type="Pfam" id="PF00590">
    <property type="entry name" value="TP_methylase"/>
    <property type="match status" value="1"/>
</dbReference>
<dbReference type="EC" id="2.1.1.198" evidence="6"/>
<evidence type="ECO:0000256" key="2">
    <source>
        <dbReference type="ARBA" id="ARBA00022552"/>
    </source>
</evidence>